<organism evidence="6 7">
    <name type="scientific">Lactuca virosa</name>
    <dbReference type="NCBI Taxonomy" id="75947"/>
    <lineage>
        <taxon>Eukaryota</taxon>
        <taxon>Viridiplantae</taxon>
        <taxon>Streptophyta</taxon>
        <taxon>Embryophyta</taxon>
        <taxon>Tracheophyta</taxon>
        <taxon>Spermatophyta</taxon>
        <taxon>Magnoliopsida</taxon>
        <taxon>eudicotyledons</taxon>
        <taxon>Gunneridae</taxon>
        <taxon>Pentapetalae</taxon>
        <taxon>asterids</taxon>
        <taxon>campanulids</taxon>
        <taxon>Asterales</taxon>
        <taxon>Asteraceae</taxon>
        <taxon>Cichorioideae</taxon>
        <taxon>Cichorieae</taxon>
        <taxon>Lactucinae</taxon>
        <taxon>Lactuca</taxon>
    </lineage>
</organism>
<dbReference type="InterPro" id="IPR046347">
    <property type="entry name" value="bZIP_sf"/>
</dbReference>
<dbReference type="PANTHER" id="PTHR22952:SF433">
    <property type="entry name" value="PROTEIN FD"/>
    <property type="match status" value="1"/>
</dbReference>
<accession>A0AAU9P867</accession>
<dbReference type="GO" id="GO:0005634">
    <property type="term" value="C:nucleus"/>
    <property type="evidence" value="ECO:0007669"/>
    <property type="project" value="UniProtKB-SubCell"/>
</dbReference>
<dbReference type="AlphaFoldDB" id="A0AAU9P867"/>
<keyword evidence="2" id="KW-0238">DNA-binding</keyword>
<reference evidence="6 7" key="1">
    <citation type="submission" date="2022-01" db="EMBL/GenBank/DDBJ databases">
        <authorList>
            <person name="Xiong W."/>
            <person name="Schranz E."/>
        </authorList>
    </citation>
    <scope>NUCLEOTIDE SEQUENCE [LARGE SCALE GENOMIC DNA]</scope>
</reference>
<dbReference type="EMBL" id="CAKMRJ010005523">
    <property type="protein sequence ID" value="CAH1446329.1"/>
    <property type="molecule type" value="Genomic_DNA"/>
</dbReference>
<name>A0AAU9P867_9ASTR</name>
<dbReference type="SUPFAM" id="SSF57959">
    <property type="entry name" value="Leucine zipper domain"/>
    <property type="match status" value="1"/>
</dbReference>
<dbReference type="Proteomes" id="UP001157418">
    <property type="component" value="Unassembled WGS sequence"/>
</dbReference>
<keyword evidence="3" id="KW-0539">Nucleus</keyword>
<feature type="compositionally biased region" description="Basic and acidic residues" evidence="4">
    <location>
        <begin position="150"/>
        <end position="174"/>
    </location>
</feature>
<evidence type="ECO:0000256" key="4">
    <source>
        <dbReference type="SAM" id="MobiDB-lite"/>
    </source>
</evidence>
<dbReference type="InterPro" id="IPR004827">
    <property type="entry name" value="bZIP"/>
</dbReference>
<sequence length="193" mass="21913">MTFSLLHIVIDFKTHKACPLSYSHAHLHPYPHPPPPLFSMKPMDDVWNEISGLPSPTPNRFQDFFSPVLRQPGTTIPFLPPPPSTTTMLTLLSTTNSAHEDPNKRHKPNPPPPPQNSKPATTSPPEYTEKFRRLMKNRESAARSRARKQARADELEQEVVRLAKENAKLKRMQKEVSASAKEPRLQRTKSAPF</sequence>
<dbReference type="SMART" id="SM00338">
    <property type="entry name" value="BRLZ"/>
    <property type="match status" value="1"/>
</dbReference>
<dbReference type="PROSITE" id="PS50217">
    <property type="entry name" value="BZIP"/>
    <property type="match status" value="1"/>
</dbReference>
<dbReference type="GO" id="GO:0003677">
    <property type="term" value="F:DNA binding"/>
    <property type="evidence" value="ECO:0007669"/>
    <property type="project" value="UniProtKB-KW"/>
</dbReference>
<dbReference type="Gene3D" id="1.20.5.170">
    <property type="match status" value="1"/>
</dbReference>
<feature type="region of interest" description="Disordered" evidence="4">
    <location>
        <begin position="95"/>
        <end position="193"/>
    </location>
</feature>
<gene>
    <name evidence="6" type="ORF">LVIROSA_LOCUS32028</name>
</gene>
<comment type="caution">
    <text evidence="6">The sequence shown here is derived from an EMBL/GenBank/DDBJ whole genome shotgun (WGS) entry which is preliminary data.</text>
</comment>
<dbReference type="Pfam" id="PF00170">
    <property type="entry name" value="bZIP_1"/>
    <property type="match status" value="1"/>
</dbReference>
<evidence type="ECO:0000256" key="2">
    <source>
        <dbReference type="ARBA" id="ARBA00023125"/>
    </source>
</evidence>
<feature type="domain" description="BZIP" evidence="5">
    <location>
        <begin position="127"/>
        <end position="171"/>
    </location>
</feature>
<proteinExistence type="predicted"/>
<evidence type="ECO:0000313" key="6">
    <source>
        <dbReference type="EMBL" id="CAH1446329.1"/>
    </source>
</evidence>
<evidence type="ECO:0000313" key="7">
    <source>
        <dbReference type="Proteomes" id="UP001157418"/>
    </source>
</evidence>
<evidence type="ECO:0000256" key="1">
    <source>
        <dbReference type="ARBA" id="ARBA00004123"/>
    </source>
</evidence>
<comment type="subcellular location">
    <subcellularLocation>
        <location evidence="1">Nucleus</location>
    </subcellularLocation>
</comment>
<dbReference type="PANTHER" id="PTHR22952">
    <property type="entry name" value="CAMP-RESPONSE ELEMENT BINDING PROTEIN-RELATED"/>
    <property type="match status" value="1"/>
</dbReference>
<feature type="compositionally biased region" description="Basic and acidic residues" evidence="4">
    <location>
        <begin position="127"/>
        <end position="142"/>
    </location>
</feature>
<protein>
    <recommendedName>
        <fullName evidence="5">BZIP domain-containing protein</fullName>
    </recommendedName>
</protein>
<dbReference type="CDD" id="cd14707">
    <property type="entry name" value="bZIP_plant_BZIP46"/>
    <property type="match status" value="1"/>
</dbReference>
<evidence type="ECO:0000256" key="3">
    <source>
        <dbReference type="ARBA" id="ARBA00023242"/>
    </source>
</evidence>
<evidence type="ECO:0000259" key="5">
    <source>
        <dbReference type="PROSITE" id="PS50217"/>
    </source>
</evidence>
<dbReference type="GO" id="GO:0045893">
    <property type="term" value="P:positive regulation of DNA-templated transcription"/>
    <property type="evidence" value="ECO:0007669"/>
    <property type="project" value="InterPro"/>
</dbReference>
<dbReference type="PROSITE" id="PS00036">
    <property type="entry name" value="BZIP_BASIC"/>
    <property type="match status" value="1"/>
</dbReference>
<dbReference type="GO" id="GO:0003700">
    <property type="term" value="F:DNA-binding transcription factor activity"/>
    <property type="evidence" value="ECO:0007669"/>
    <property type="project" value="InterPro"/>
</dbReference>
<dbReference type="InterPro" id="IPR043452">
    <property type="entry name" value="BZIP46-like"/>
</dbReference>
<keyword evidence="7" id="KW-1185">Reference proteome</keyword>